<evidence type="ECO:0000256" key="7">
    <source>
        <dbReference type="ARBA" id="ARBA00022741"/>
    </source>
</evidence>
<feature type="compositionally biased region" description="Basic and acidic residues" evidence="13">
    <location>
        <begin position="1019"/>
        <end position="1030"/>
    </location>
</feature>
<feature type="modified residue" description="4-aspartylphosphate" evidence="12">
    <location>
        <position position="800"/>
    </location>
</feature>
<evidence type="ECO:0000259" key="15">
    <source>
        <dbReference type="PROSITE" id="PS50109"/>
    </source>
</evidence>
<dbReference type="SMART" id="SM00387">
    <property type="entry name" value="HATPase_c"/>
    <property type="match status" value="1"/>
</dbReference>
<dbReference type="Pfam" id="PF00072">
    <property type="entry name" value="Response_reg"/>
    <property type="match status" value="2"/>
</dbReference>
<keyword evidence="9 14" id="KW-1133">Transmembrane helix</keyword>
<evidence type="ECO:0000256" key="8">
    <source>
        <dbReference type="ARBA" id="ARBA00022840"/>
    </source>
</evidence>
<keyword evidence="8" id="KW-0067">ATP-binding</keyword>
<evidence type="ECO:0000256" key="1">
    <source>
        <dbReference type="ARBA" id="ARBA00000085"/>
    </source>
</evidence>
<evidence type="ECO:0000256" key="4">
    <source>
        <dbReference type="ARBA" id="ARBA00022475"/>
    </source>
</evidence>
<evidence type="ECO:0000313" key="18">
    <source>
        <dbReference type="Proteomes" id="UP001606305"/>
    </source>
</evidence>
<dbReference type="Pfam" id="PF02518">
    <property type="entry name" value="HATPase_c"/>
    <property type="match status" value="1"/>
</dbReference>
<dbReference type="Gene3D" id="3.40.50.2300">
    <property type="match status" value="2"/>
</dbReference>
<evidence type="ECO:0000256" key="10">
    <source>
        <dbReference type="ARBA" id="ARBA00023012"/>
    </source>
</evidence>
<feature type="transmembrane region" description="Helical" evidence="14">
    <location>
        <begin position="295"/>
        <end position="317"/>
    </location>
</feature>
<comment type="catalytic activity">
    <reaction evidence="1">
        <text>ATP + protein L-histidine = ADP + protein N-phospho-L-histidine.</text>
        <dbReference type="EC" id="2.7.13.3"/>
    </reaction>
</comment>
<dbReference type="EMBL" id="JBIGIA010000008">
    <property type="protein sequence ID" value="MFG6457590.1"/>
    <property type="molecule type" value="Genomic_DNA"/>
</dbReference>
<dbReference type="SMART" id="SM00388">
    <property type="entry name" value="HisKA"/>
    <property type="match status" value="1"/>
</dbReference>
<keyword evidence="4" id="KW-1003">Cell membrane</keyword>
<dbReference type="CDD" id="cd17546">
    <property type="entry name" value="REC_hyHK_CKI1_RcsC-like"/>
    <property type="match status" value="2"/>
</dbReference>
<dbReference type="InterPro" id="IPR005467">
    <property type="entry name" value="His_kinase_dom"/>
</dbReference>
<comment type="subcellular location">
    <subcellularLocation>
        <location evidence="2">Cell membrane</location>
        <topology evidence="2">Multi-pass membrane protein</topology>
    </subcellularLocation>
</comment>
<dbReference type="CDD" id="cd00082">
    <property type="entry name" value="HisKA"/>
    <property type="match status" value="1"/>
</dbReference>
<dbReference type="InterPro" id="IPR033479">
    <property type="entry name" value="dCache_1"/>
</dbReference>
<feature type="domain" description="Histidine kinase" evidence="15">
    <location>
        <begin position="364"/>
        <end position="584"/>
    </location>
</feature>
<dbReference type="Gene3D" id="3.30.450.20">
    <property type="entry name" value="PAS domain"/>
    <property type="match status" value="2"/>
</dbReference>
<dbReference type="RefSeq" id="WP_394488449.1">
    <property type="nucleotide sequence ID" value="NZ_JBIGIA010000008.1"/>
</dbReference>
<dbReference type="PRINTS" id="PR00344">
    <property type="entry name" value="BCTRLSENSOR"/>
</dbReference>
<feature type="modified residue" description="4-aspartylphosphate" evidence="12">
    <location>
        <position position="654"/>
    </location>
</feature>
<dbReference type="InterPro" id="IPR001789">
    <property type="entry name" value="Sig_transdc_resp-reg_receiver"/>
</dbReference>
<name>A0ABW7G6R6_9BURK</name>
<dbReference type="InterPro" id="IPR036890">
    <property type="entry name" value="HATPase_C_sf"/>
</dbReference>
<dbReference type="CDD" id="cd12914">
    <property type="entry name" value="PDC1_DGC_like"/>
    <property type="match status" value="1"/>
</dbReference>
<dbReference type="InterPro" id="IPR003661">
    <property type="entry name" value="HisK_dim/P_dom"/>
</dbReference>
<evidence type="ECO:0000256" key="12">
    <source>
        <dbReference type="PROSITE-ProRule" id="PRU00169"/>
    </source>
</evidence>
<dbReference type="SMART" id="SM00448">
    <property type="entry name" value="REC"/>
    <property type="match status" value="2"/>
</dbReference>
<feature type="transmembrane region" description="Helical" evidence="14">
    <location>
        <begin position="21"/>
        <end position="42"/>
    </location>
</feature>
<dbReference type="InterPro" id="IPR004358">
    <property type="entry name" value="Sig_transdc_His_kin-like_C"/>
</dbReference>
<dbReference type="SUPFAM" id="SSF47384">
    <property type="entry name" value="Homodimeric domain of signal transducing histidine kinase"/>
    <property type="match status" value="1"/>
</dbReference>
<evidence type="ECO:0000256" key="3">
    <source>
        <dbReference type="ARBA" id="ARBA00012438"/>
    </source>
</evidence>
<dbReference type="InterPro" id="IPR036097">
    <property type="entry name" value="HisK_dim/P_sf"/>
</dbReference>
<reference evidence="17 18" key="1">
    <citation type="submission" date="2024-09" db="EMBL/GenBank/DDBJ databases">
        <title>Novel species of the genus Pelomonas and Roseateles isolated from streams.</title>
        <authorList>
            <person name="Lu H."/>
        </authorList>
    </citation>
    <scope>NUCLEOTIDE SEQUENCE [LARGE SCALE GENOMIC DNA]</scope>
    <source>
        <strain evidence="17 18">BYS96W</strain>
    </source>
</reference>
<dbReference type="InterPro" id="IPR003594">
    <property type="entry name" value="HATPase_dom"/>
</dbReference>
<dbReference type="InterPro" id="IPR011006">
    <property type="entry name" value="CheY-like_superfamily"/>
</dbReference>
<dbReference type="Proteomes" id="UP001606305">
    <property type="component" value="Unassembled WGS sequence"/>
</dbReference>
<keyword evidence="5 12" id="KW-0597">Phosphoprotein</keyword>
<evidence type="ECO:0000256" key="14">
    <source>
        <dbReference type="SAM" id="Phobius"/>
    </source>
</evidence>
<protein>
    <recommendedName>
        <fullName evidence="3">histidine kinase</fullName>
        <ecNumber evidence="3">2.7.13.3</ecNumber>
    </recommendedName>
</protein>
<evidence type="ECO:0000313" key="17">
    <source>
        <dbReference type="EMBL" id="MFG6457590.1"/>
    </source>
</evidence>
<evidence type="ECO:0000256" key="2">
    <source>
        <dbReference type="ARBA" id="ARBA00004651"/>
    </source>
</evidence>
<dbReference type="CDD" id="cd16922">
    <property type="entry name" value="HATPase_EvgS-ArcB-TorS-like"/>
    <property type="match status" value="1"/>
</dbReference>
<feature type="domain" description="Response regulatory" evidence="16">
    <location>
        <begin position="751"/>
        <end position="866"/>
    </location>
</feature>
<sequence length="1030" mass="111905">MSVDRSGSRLFREVVTGRLGLSLAGSLAAVLSLAAFSLWQSYQSAITSAQTQVASLSLALESSLRSRVDVIDRTLARAAERHRIDSTAGNFQPDDFSAKLGTLENLVPDTTGLRASNAQGQVIYGTSVPKGQLLNVASREFFIAATTAPGIVFGLPLKSRITGDWVMPVARALRRADGRFDGVVYQNVNIEAIANTFRSIALGTGGTVALFDEERRIYVRHPAVLMRRDEEVMRFESPQTREALAQGRAEAVYTTASSVDGVHRIVAYRQLRSYPLFVLVSLPRDQVLAPWWSEFTYVCAFVLVFIGLSLAFHLMLLRAWRAREKAMQALIGKEAELANSVAALAESKAAADAANRAKTDFLANMSHEIRTPMNAIIGLTHLMLRTATEDGIRDRLTKVDAAARHLLRLLNDILDISKVEAGKLVLEDVEFSRDEVFAAAFGLVEDTARSKGLELVLDTDHLPARLRGDPQRLGQALINLLSNAVKFTERGWVRLKAELLEEEQAWLLARFEVRDTGPGITAERQAELFRAFEQADASIARRHGGSGLGLALTRHLARLMGGEAGVHSVPGEGSTFWFTARLGRAETMAPTPTPALQGLRALVVDDLLESRVALTECLALLGLRPEAVDSGTAALQCVQAEAAEGRSFDVILLDWRMAPLDGVQTLRALREQHASQAVPALMTTAYDDETMWRRAGEARFDAVLVKPITPSVLHDALLRVLRPRSRAAKTARTDETLEAELRLRRDHAGQRVLLAEDNAINQEVARELLRAVGLRVEVASHGGEALALLQQGPYDLVLMDVQMPGTDGLQASRQIRRQLGSALPIIAMTANAFAEDRRACLAAGMNDHIAKPVEPAALYATLLRWLPGPNAVAAGPGAVPQGDASAADDAAFIERLRRMPALDVDMALRNVAGRVATLRRAAQAYVARYSEGCPDLLNASEMQRWREVCHAQLGAAPAVGAAQVAQLAQALHQAVTAPDALAAALAPQAQQLNEQIQTLCDQLRQALQDAHNSEPSSRPAHDEPRSGQRQ</sequence>
<dbReference type="Gene3D" id="1.20.120.160">
    <property type="entry name" value="HPT domain"/>
    <property type="match status" value="1"/>
</dbReference>
<dbReference type="CDD" id="cd12915">
    <property type="entry name" value="PDC2_DGC_like"/>
    <property type="match status" value="1"/>
</dbReference>
<dbReference type="InterPro" id="IPR036641">
    <property type="entry name" value="HPT_dom_sf"/>
</dbReference>
<dbReference type="PROSITE" id="PS50109">
    <property type="entry name" value="HIS_KIN"/>
    <property type="match status" value="1"/>
</dbReference>
<keyword evidence="10" id="KW-0902">Two-component regulatory system</keyword>
<evidence type="ECO:0000256" key="5">
    <source>
        <dbReference type="ARBA" id="ARBA00022553"/>
    </source>
</evidence>
<keyword evidence="11 14" id="KW-0472">Membrane</keyword>
<dbReference type="Pfam" id="PF00512">
    <property type="entry name" value="HisKA"/>
    <property type="match status" value="1"/>
</dbReference>
<dbReference type="Pfam" id="PF02743">
    <property type="entry name" value="dCache_1"/>
    <property type="match status" value="1"/>
</dbReference>
<evidence type="ECO:0000256" key="11">
    <source>
        <dbReference type="ARBA" id="ARBA00023136"/>
    </source>
</evidence>
<dbReference type="PROSITE" id="PS50110">
    <property type="entry name" value="RESPONSE_REGULATORY"/>
    <property type="match status" value="2"/>
</dbReference>
<keyword evidence="6 14" id="KW-0812">Transmembrane</keyword>
<evidence type="ECO:0000256" key="6">
    <source>
        <dbReference type="ARBA" id="ARBA00022692"/>
    </source>
</evidence>
<proteinExistence type="predicted"/>
<dbReference type="Gene3D" id="3.30.565.10">
    <property type="entry name" value="Histidine kinase-like ATPase, C-terminal domain"/>
    <property type="match status" value="1"/>
</dbReference>
<keyword evidence="7" id="KW-0547">Nucleotide-binding</keyword>
<evidence type="ECO:0000256" key="13">
    <source>
        <dbReference type="SAM" id="MobiDB-lite"/>
    </source>
</evidence>
<dbReference type="Gene3D" id="1.10.287.130">
    <property type="match status" value="1"/>
</dbReference>
<keyword evidence="18" id="KW-1185">Reference proteome</keyword>
<comment type="caution">
    <text evidence="17">The sequence shown here is derived from an EMBL/GenBank/DDBJ whole genome shotgun (WGS) entry which is preliminary data.</text>
</comment>
<dbReference type="SUPFAM" id="SSF47226">
    <property type="entry name" value="Histidine-containing phosphotransfer domain, HPT domain"/>
    <property type="match status" value="1"/>
</dbReference>
<organism evidence="17 18">
    <name type="scientific">Pelomonas nitida</name>
    <dbReference type="NCBI Taxonomy" id="3299027"/>
    <lineage>
        <taxon>Bacteria</taxon>
        <taxon>Pseudomonadati</taxon>
        <taxon>Pseudomonadota</taxon>
        <taxon>Betaproteobacteria</taxon>
        <taxon>Burkholderiales</taxon>
        <taxon>Sphaerotilaceae</taxon>
        <taxon>Roseateles</taxon>
    </lineage>
</organism>
<feature type="domain" description="Response regulatory" evidence="16">
    <location>
        <begin position="600"/>
        <end position="721"/>
    </location>
</feature>
<dbReference type="PANTHER" id="PTHR45339:SF1">
    <property type="entry name" value="HYBRID SIGNAL TRANSDUCTION HISTIDINE KINASE J"/>
    <property type="match status" value="1"/>
</dbReference>
<dbReference type="SUPFAM" id="SSF52172">
    <property type="entry name" value="CheY-like"/>
    <property type="match status" value="2"/>
</dbReference>
<feature type="region of interest" description="Disordered" evidence="13">
    <location>
        <begin position="1004"/>
        <end position="1030"/>
    </location>
</feature>
<dbReference type="PANTHER" id="PTHR45339">
    <property type="entry name" value="HYBRID SIGNAL TRANSDUCTION HISTIDINE KINASE J"/>
    <property type="match status" value="1"/>
</dbReference>
<evidence type="ECO:0000259" key="16">
    <source>
        <dbReference type="PROSITE" id="PS50110"/>
    </source>
</evidence>
<evidence type="ECO:0000256" key="9">
    <source>
        <dbReference type="ARBA" id="ARBA00022989"/>
    </source>
</evidence>
<dbReference type="EC" id="2.7.13.3" evidence="3"/>
<accession>A0ABW7G6R6</accession>
<dbReference type="SUPFAM" id="SSF55874">
    <property type="entry name" value="ATPase domain of HSP90 chaperone/DNA topoisomerase II/histidine kinase"/>
    <property type="match status" value="1"/>
</dbReference>
<gene>
    <name evidence="17" type="ORF">ACG00X_12180</name>
</gene>